<sequence length="110" mass="12104">MSLSACYGAISILVLIGYKIEMGQIAEAIIILSLKINLLTESNDNKKSKIAFIVLGALLPLIKNLIDDCNSFLQQPNENDKKILNLLENIRESAGEKLLTANSLLNETFL</sequence>
<dbReference type="EMBL" id="JBDODL010004274">
    <property type="protein sequence ID" value="MES1922992.1"/>
    <property type="molecule type" value="Genomic_DNA"/>
</dbReference>
<keyword evidence="2" id="KW-1185">Reference proteome</keyword>
<accession>A0ABV2ATM8</accession>
<evidence type="ECO:0000313" key="1">
    <source>
        <dbReference type="EMBL" id="MES1922992.1"/>
    </source>
</evidence>
<dbReference type="Proteomes" id="UP001439008">
    <property type="component" value="Unassembled WGS sequence"/>
</dbReference>
<gene>
    <name evidence="1" type="ORF">MHBO_004525</name>
</gene>
<protein>
    <submittedName>
        <fullName evidence="1">Uncharacterized protein</fullName>
    </submittedName>
</protein>
<evidence type="ECO:0000313" key="2">
    <source>
        <dbReference type="Proteomes" id="UP001439008"/>
    </source>
</evidence>
<comment type="caution">
    <text evidence="1">The sequence shown here is derived from an EMBL/GenBank/DDBJ whole genome shotgun (WGS) entry which is preliminary data.</text>
</comment>
<reference evidence="1 2" key="1">
    <citation type="journal article" date="2024" name="BMC Biol.">
        <title>Comparative genomics of Ascetosporea gives new insight into the evolutionary basis for animal parasitism in Rhizaria.</title>
        <authorList>
            <person name="Hiltunen Thoren M."/>
            <person name="Onut-Brannstrom I."/>
            <person name="Alfjorden A."/>
            <person name="Peckova H."/>
            <person name="Swords F."/>
            <person name="Hooper C."/>
            <person name="Holzer A.S."/>
            <person name="Bass D."/>
            <person name="Burki F."/>
        </authorList>
    </citation>
    <scope>NUCLEOTIDE SEQUENCE [LARGE SCALE GENOMIC DNA]</scope>
    <source>
        <strain evidence="1">20-A016</strain>
    </source>
</reference>
<organism evidence="1 2">
    <name type="scientific">Bonamia ostreae</name>
    <dbReference type="NCBI Taxonomy" id="126728"/>
    <lineage>
        <taxon>Eukaryota</taxon>
        <taxon>Sar</taxon>
        <taxon>Rhizaria</taxon>
        <taxon>Endomyxa</taxon>
        <taxon>Ascetosporea</taxon>
        <taxon>Haplosporida</taxon>
        <taxon>Bonamia</taxon>
    </lineage>
</organism>
<proteinExistence type="predicted"/>
<name>A0ABV2ATM8_9EUKA</name>